<keyword evidence="3" id="KW-0238">DNA-binding</keyword>
<keyword evidence="10" id="KW-1185">Reference proteome</keyword>
<comment type="subcellular location">
    <subcellularLocation>
        <location evidence="1">Nucleus</location>
    </subcellularLocation>
</comment>
<dbReference type="SMART" id="SM01019">
    <property type="entry name" value="B3"/>
    <property type="match status" value="1"/>
</dbReference>
<dbReference type="PANTHER" id="PTHR46245">
    <property type="entry name" value="B3 DOMAIN-CONTAINING PROTEIN OS07G0563300"/>
    <property type="match status" value="1"/>
</dbReference>
<evidence type="ECO:0000256" key="2">
    <source>
        <dbReference type="ARBA" id="ARBA00023015"/>
    </source>
</evidence>
<dbReference type="InterPro" id="IPR015300">
    <property type="entry name" value="DNA-bd_pseudobarrel_sf"/>
</dbReference>
<dbReference type="HOGENOM" id="CLU_768082_0_0_1"/>
<dbReference type="InterPro" id="IPR003340">
    <property type="entry name" value="B3_DNA-bd"/>
</dbReference>
<dbReference type="AlphaFoldDB" id="G7KY51"/>
<evidence type="ECO:0000313" key="8">
    <source>
        <dbReference type="EMBL" id="AES79839.1"/>
    </source>
</evidence>
<feature type="region of interest" description="Disordered" evidence="6">
    <location>
        <begin position="18"/>
        <end position="42"/>
    </location>
</feature>
<dbReference type="PROSITE" id="PS50863">
    <property type="entry name" value="B3"/>
    <property type="match status" value="1"/>
</dbReference>
<keyword evidence="2" id="KW-0805">Transcription regulation</keyword>
<dbReference type="PaxDb" id="3880-AES79839"/>
<dbReference type="GO" id="GO:0003677">
    <property type="term" value="F:DNA binding"/>
    <property type="evidence" value="ECO:0007669"/>
    <property type="project" value="UniProtKB-KW"/>
</dbReference>
<evidence type="ECO:0000313" key="9">
    <source>
        <dbReference type="EnsemblPlants" id="AES79839"/>
    </source>
</evidence>
<dbReference type="GO" id="GO:0005634">
    <property type="term" value="C:nucleus"/>
    <property type="evidence" value="ECO:0007669"/>
    <property type="project" value="UniProtKB-SubCell"/>
</dbReference>
<protein>
    <submittedName>
        <fullName evidence="8">B3 domain transcription repressor VAL2</fullName>
    </submittedName>
</protein>
<reference evidence="8 10" key="2">
    <citation type="journal article" date="2014" name="BMC Genomics">
        <title>An improved genome release (version Mt4.0) for the model legume Medicago truncatula.</title>
        <authorList>
            <person name="Tang H."/>
            <person name="Krishnakumar V."/>
            <person name="Bidwell S."/>
            <person name="Rosen B."/>
            <person name="Chan A."/>
            <person name="Zhou S."/>
            <person name="Gentzbittel L."/>
            <person name="Childs K.L."/>
            <person name="Yandell M."/>
            <person name="Gundlach H."/>
            <person name="Mayer K.F."/>
            <person name="Schwartz D.C."/>
            <person name="Town C.D."/>
        </authorList>
    </citation>
    <scope>GENOME REANNOTATION</scope>
    <source>
        <strain evidence="9 10">cv. Jemalong A17</strain>
    </source>
</reference>
<accession>G7KY51</accession>
<keyword evidence="4" id="KW-0804">Transcription</keyword>
<dbReference type="Pfam" id="PF02362">
    <property type="entry name" value="B3"/>
    <property type="match status" value="1"/>
</dbReference>
<evidence type="ECO:0000256" key="5">
    <source>
        <dbReference type="ARBA" id="ARBA00023242"/>
    </source>
</evidence>
<dbReference type="Gene3D" id="2.40.330.10">
    <property type="entry name" value="DNA-binding pseudobarrel domain"/>
    <property type="match status" value="1"/>
</dbReference>
<dbReference type="EMBL" id="CM001223">
    <property type="protein sequence ID" value="AES79839.1"/>
    <property type="molecule type" value="Genomic_DNA"/>
</dbReference>
<gene>
    <name evidence="8" type="ordered locus">MTR_7g073240</name>
</gene>
<dbReference type="SUPFAM" id="SSF101936">
    <property type="entry name" value="DNA-binding pseudobarrel domain"/>
    <property type="match status" value="1"/>
</dbReference>
<keyword evidence="5" id="KW-0539">Nucleus</keyword>
<proteinExistence type="predicted"/>
<feature type="domain" description="TF-B3" evidence="7">
    <location>
        <begin position="122"/>
        <end position="223"/>
    </location>
</feature>
<evidence type="ECO:0000313" key="10">
    <source>
        <dbReference type="Proteomes" id="UP000002051"/>
    </source>
</evidence>
<evidence type="ECO:0000256" key="1">
    <source>
        <dbReference type="ARBA" id="ARBA00004123"/>
    </source>
</evidence>
<dbReference type="eggNOG" id="ENOG502QWC1">
    <property type="taxonomic scope" value="Eukaryota"/>
</dbReference>
<dbReference type="EnsemblPlants" id="AES79839">
    <property type="protein sequence ID" value="AES79839"/>
    <property type="gene ID" value="MTR_7g073240"/>
</dbReference>
<evidence type="ECO:0000256" key="4">
    <source>
        <dbReference type="ARBA" id="ARBA00023163"/>
    </source>
</evidence>
<dbReference type="PANTHER" id="PTHR46245:SF2">
    <property type="entry name" value="B3 DOMAIN-CONTAINING TRANSCRIPTION REPRESSOR VAL2"/>
    <property type="match status" value="1"/>
</dbReference>
<reference evidence="8 10" key="1">
    <citation type="journal article" date="2011" name="Nature">
        <title>The Medicago genome provides insight into the evolution of rhizobial symbioses.</title>
        <authorList>
            <person name="Young N.D."/>
            <person name="Debelle F."/>
            <person name="Oldroyd G.E."/>
            <person name="Geurts R."/>
            <person name="Cannon S.B."/>
            <person name="Udvardi M.K."/>
            <person name="Benedito V.A."/>
            <person name="Mayer K.F."/>
            <person name="Gouzy J."/>
            <person name="Schoof H."/>
            <person name="Van de Peer Y."/>
            <person name="Proost S."/>
            <person name="Cook D.R."/>
            <person name="Meyers B.C."/>
            <person name="Spannagl M."/>
            <person name="Cheung F."/>
            <person name="De Mita S."/>
            <person name="Krishnakumar V."/>
            <person name="Gundlach H."/>
            <person name="Zhou S."/>
            <person name="Mudge J."/>
            <person name="Bharti A.K."/>
            <person name="Murray J.D."/>
            <person name="Naoumkina M.A."/>
            <person name="Rosen B."/>
            <person name="Silverstein K.A."/>
            <person name="Tang H."/>
            <person name="Rombauts S."/>
            <person name="Zhao P.X."/>
            <person name="Zhou P."/>
            <person name="Barbe V."/>
            <person name="Bardou P."/>
            <person name="Bechner M."/>
            <person name="Bellec A."/>
            <person name="Berger A."/>
            <person name="Berges H."/>
            <person name="Bidwell S."/>
            <person name="Bisseling T."/>
            <person name="Choisne N."/>
            <person name="Couloux A."/>
            <person name="Denny R."/>
            <person name="Deshpande S."/>
            <person name="Dai X."/>
            <person name="Doyle J.J."/>
            <person name="Dudez A.M."/>
            <person name="Farmer A.D."/>
            <person name="Fouteau S."/>
            <person name="Franken C."/>
            <person name="Gibelin C."/>
            <person name="Gish J."/>
            <person name="Goldstein S."/>
            <person name="Gonzalez A.J."/>
            <person name="Green P.J."/>
            <person name="Hallab A."/>
            <person name="Hartog M."/>
            <person name="Hua A."/>
            <person name="Humphray S.J."/>
            <person name="Jeong D.H."/>
            <person name="Jing Y."/>
            <person name="Jocker A."/>
            <person name="Kenton S.M."/>
            <person name="Kim D.J."/>
            <person name="Klee K."/>
            <person name="Lai H."/>
            <person name="Lang C."/>
            <person name="Lin S."/>
            <person name="Macmil S.L."/>
            <person name="Magdelenat G."/>
            <person name="Matthews L."/>
            <person name="McCorrison J."/>
            <person name="Monaghan E.L."/>
            <person name="Mun J.H."/>
            <person name="Najar F.Z."/>
            <person name="Nicholson C."/>
            <person name="Noirot C."/>
            <person name="O'Bleness M."/>
            <person name="Paule C.R."/>
            <person name="Poulain J."/>
            <person name="Prion F."/>
            <person name="Qin B."/>
            <person name="Qu C."/>
            <person name="Retzel E.F."/>
            <person name="Riddle C."/>
            <person name="Sallet E."/>
            <person name="Samain S."/>
            <person name="Samson N."/>
            <person name="Sanders I."/>
            <person name="Saurat O."/>
            <person name="Scarpelli C."/>
            <person name="Schiex T."/>
            <person name="Segurens B."/>
            <person name="Severin A.J."/>
            <person name="Sherrier D.J."/>
            <person name="Shi R."/>
            <person name="Sims S."/>
            <person name="Singer S.R."/>
            <person name="Sinharoy S."/>
            <person name="Sterck L."/>
            <person name="Viollet A."/>
            <person name="Wang B.B."/>
            <person name="Wang K."/>
            <person name="Wang M."/>
            <person name="Wang X."/>
            <person name="Warfsmann J."/>
            <person name="Weissenbach J."/>
            <person name="White D.D."/>
            <person name="White J.D."/>
            <person name="Wiley G.B."/>
            <person name="Wincker P."/>
            <person name="Xing Y."/>
            <person name="Yang L."/>
            <person name="Yao Z."/>
            <person name="Ying F."/>
            <person name="Zhai J."/>
            <person name="Zhou L."/>
            <person name="Zuber A."/>
            <person name="Denarie J."/>
            <person name="Dixon R.A."/>
            <person name="May G.D."/>
            <person name="Schwartz D.C."/>
            <person name="Rogers J."/>
            <person name="Quetier F."/>
            <person name="Town C.D."/>
            <person name="Roe B.A."/>
        </authorList>
    </citation>
    <scope>NUCLEOTIDE SEQUENCE [LARGE SCALE GENOMIC DNA]</scope>
    <source>
        <strain evidence="8">A17</strain>
        <strain evidence="9 10">cv. Jemalong A17</strain>
    </source>
</reference>
<evidence type="ECO:0000256" key="3">
    <source>
        <dbReference type="ARBA" id="ARBA00023125"/>
    </source>
</evidence>
<organism evidence="8 10">
    <name type="scientific">Medicago truncatula</name>
    <name type="common">Barrel medic</name>
    <name type="synonym">Medicago tribuloides</name>
    <dbReference type="NCBI Taxonomy" id="3880"/>
    <lineage>
        <taxon>Eukaryota</taxon>
        <taxon>Viridiplantae</taxon>
        <taxon>Streptophyta</taxon>
        <taxon>Embryophyta</taxon>
        <taxon>Tracheophyta</taxon>
        <taxon>Spermatophyta</taxon>
        <taxon>Magnoliopsida</taxon>
        <taxon>eudicotyledons</taxon>
        <taxon>Gunneridae</taxon>
        <taxon>Pentapetalae</taxon>
        <taxon>rosids</taxon>
        <taxon>fabids</taxon>
        <taxon>Fabales</taxon>
        <taxon>Fabaceae</taxon>
        <taxon>Papilionoideae</taxon>
        <taxon>50 kb inversion clade</taxon>
        <taxon>NPAAA clade</taxon>
        <taxon>Hologalegina</taxon>
        <taxon>IRL clade</taxon>
        <taxon>Trifolieae</taxon>
        <taxon>Medicago</taxon>
    </lineage>
</organism>
<name>G7KY51_MEDTR</name>
<reference evidence="9" key="3">
    <citation type="submission" date="2015-04" db="UniProtKB">
        <authorList>
            <consortium name="EnsemblPlants"/>
        </authorList>
    </citation>
    <scope>IDENTIFICATION</scope>
    <source>
        <strain evidence="9">cv. Jemalong A17</strain>
    </source>
</reference>
<dbReference type="STRING" id="3880.G7KY51"/>
<dbReference type="Proteomes" id="UP000002051">
    <property type="component" value="Unassembled WGS sequence"/>
</dbReference>
<dbReference type="CDD" id="cd10017">
    <property type="entry name" value="B3_DNA"/>
    <property type="match status" value="1"/>
</dbReference>
<evidence type="ECO:0000259" key="7">
    <source>
        <dbReference type="PROSITE" id="PS50863"/>
    </source>
</evidence>
<sequence length="361" mass="41117">MKVREIYESLARTNLSMTLNTPFGNSNSFGGGEKQQQTENSIPNLSEAQPKSQNLLHKLPKSTLATESEKNVCLASPIHHVARKSPVRRQRKHISARNLPKITDQELQQLSGDLNSAVVPLFEKTLTASDVGRLGRMVLPKSCVETYFPPISEPGGVYLQIEDVKGKKLVFKFRFWPNNSSRIYVLEGVHAWIQSMQLQVGDFVTFNRMDPGEKLIIGFRRASVSSIQVNNIAMSKGMKRKRLCLPQELVVPKKKRTCDIESKRNKSLLIDNQETLMLKLTWEEAQDFLHPPPTVNSNIVVIEDHVFEEYEEPPIIAKKGIFINGMKEQWIQCDKCSEWRKLESVENLWGQRRCSCSAPMN</sequence>
<evidence type="ECO:0000256" key="6">
    <source>
        <dbReference type="SAM" id="MobiDB-lite"/>
    </source>
</evidence>